<dbReference type="Proteomes" id="UP001499988">
    <property type="component" value="Unassembled WGS sequence"/>
</dbReference>
<evidence type="ECO:0000256" key="1">
    <source>
        <dbReference type="ARBA" id="ARBA00004196"/>
    </source>
</evidence>
<dbReference type="Pfam" id="PF25881">
    <property type="entry name" value="HH_YBHG"/>
    <property type="match status" value="1"/>
</dbReference>
<keyword evidence="2 3" id="KW-0175">Coiled coil</keyword>
<protein>
    <submittedName>
        <fullName evidence="5">HlyD family efflux transporter periplasmic adaptor subunit</fullName>
    </submittedName>
</protein>
<evidence type="ECO:0000313" key="5">
    <source>
        <dbReference type="EMBL" id="GAA4885525.1"/>
    </source>
</evidence>
<accession>A0ABP9ETH8</accession>
<dbReference type="EMBL" id="BAABJZ010000057">
    <property type="protein sequence ID" value="GAA4885525.1"/>
    <property type="molecule type" value="Genomic_DNA"/>
</dbReference>
<feature type="coiled-coil region" evidence="3">
    <location>
        <begin position="65"/>
        <end position="92"/>
    </location>
</feature>
<reference evidence="6" key="1">
    <citation type="journal article" date="2019" name="Int. J. Syst. Evol. Microbiol.">
        <title>The Global Catalogue of Microorganisms (GCM) 10K type strain sequencing project: providing services to taxonomists for standard genome sequencing and annotation.</title>
        <authorList>
            <consortium name="The Broad Institute Genomics Platform"/>
            <consortium name="The Broad Institute Genome Sequencing Center for Infectious Disease"/>
            <person name="Wu L."/>
            <person name="Ma J."/>
        </authorList>
    </citation>
    <scope>NUCLEOTIDE SEQUENCE [LARGE SCALE GENOMIC DNA]</scope>
    <source>
        <strain evidence="6">JCM 18401</strain>
    </source>
</reference>
<sequence length="317" mass="34045">MGFAILVGLAGWLSGCAPAEQHVALGTLERERVTLPATVDEVIVALPVMAGTWVGQGTVLVQLDDRQQQAQVARALAEVERAEAQLDKLRNGARPEEVAAAQAQVTGTQATLQEAESSYARARQLQRQQLISQADVDHALASRDAASATLTAAREALLTLTNGTRQEDLRMAGAELAAAEASLASERKRLADLTLTAPRDGWLDSLPWNLGERVRSGSPLAVLLVGEQPYARVYVPQRYRVSVQVGDTLMVAVDGVAQPLQGRLRWIANEPAFTPYYALNQSERSRLMYLAEVALGEDAASLPSGVPAQVQLPEVQP</sequence>
<evidence type="ECO:0000313" key="6">
    <source>
        <dbReference type="Proteomes" id="UP001499988"/>
    </source>
</evidence>
<dbReference type="Gene3D" id="1.10.287.470">
    <property type="entry name" value="Helix hairpin bin"/>
    <property type="match status" value="3"/>
</dbReference>
<evidence type="ECO:0000256" key="3">
    <source>
        <dbReference type="SAM" id="Coils"/>
    </source>
</evidence>
<dbReference type="PANTHER" id="PTHR32347:SF29">
    <property type="entry name" value="UPF0194 MEMBRANE PROTEIN YBHG"/>
    <property type="match status" value="1"/>
</dbReference>
<organism evidence="5 6">
    <name type="scientific">Ferrimonas pelagia</name>
    <dbReference type="NCBI Taxonomy" id="1177826"/>
    <lineage>
        <taxon>Bacteria</taxon>
        <taxon>Pseudomonadati</taxon>
        <taxon>Pseudomonadota</taxon>
        <taxon>Gammaproteobacteria</taxon>
        <taxon>Alteromonadales</taxon>
        <taxon>Ferrimonadaceae</taxon>
        <taxon>Ferrimonas</taxon>
    </lineage>
</organism>
<gene>
    <name evidence="5" type="ORF">GCM10023333_18740</name>
</gene>
<dbReference type="Gene3D" id="2.40.50.100">
    <property type="match status" value="2"/>
</dbReference>
<name>A0ABP9ETH8_9GAMM</name>
<comment type="subcellular location">
    <subcellularLocation>
        <location evidence="1">Cell envelope</location>
    </subcellularLocation>
</comment>
<dbReference type="PANTHER" id="PTHR32347">
    <property type="entry name" value="EFFLUX SYSTEM COMPONENT YKNX-RELATED"/>
    <property type="match status" value="1"/>
</dbReference>
<evidence type="ECO:0000256" key="2">
    <source>
        <dbReference type="ARBA" id="ARBA00023054"/>
    </source>
</evidence>
<dbReference type="InterPro" id="IPR050465">
    <property type="entry name" value="UPF0194_transport"/>
</dbReference>
<proteinExistence type="predicted"/>
<evidence type="ECO:0000259" key="4">
    <source>
        <dbReference type="Pfam" id="PF25881"/>
    </source>
</evidence>
<dbReference type="SUPFAM" id="SSF111369">
    <property type="entry name" value="HlyD-like secretion proteins"/>
    <property type="match status" value="3"/>
</dbReference>
<dbReference type="InterPro" id="IPR059052">
    <property type="entry name" value="HH_YbhG-like"/>
</dbReference>
<dbReference type="Gene3D" id="2.40.30.170">
    <property type="match status" value="1"/>
</dbReference>
<feature type="domain" description="YbhG-like alpha-helical hairpin" evidence="4">
    <location>
        <begin position="63"/>
        <end position="187"/>
    </location>
</feature>
<keyword evidence="6" id="KW-1185">Reference proteome</keyword>
<comment type="caution">
    <text evidence="5">The sequence shown here is derived from an EMBL/GenBank/DDBJ whole genome shotgun (WGS) entry which is preliminary data.</text>
</comment>